<dbReference type="GO" id="GO:0005737">
    <property type="term" value="C:cytoplasm"/>
    <property type="evidence" value="ECO:0007669"/>
    <property type="project" value="TreeGrafter"/>
</dbReference>
<evidence type="ECO:0000256" key="9">
    <source>
        <dbReference type="ARBA" id="ARBA00047899"/>
    </source>
</evidence>
<dbReference type="Gene3D" id="1.10.510.10">
    <property type="entry name" value="Transferase(Phosphotransferase) domain 1"/>
    <property type="match status" value="2"/>
</dbReference>
<keyword evidence="8" id="KW-0067">ATP-binding</keyword>
<evidence type="ECO:0000256" key="12">
    <source>
        <dbReference type="SAM" id="MobiDB-lite"/>
    </source>
</evidence>
<feature type="region of interest" description="Disordered" evidence="12">
    <location>
        <begin position="967"/>
        <end position="998"/>
    </location>
</feature>
<protein>
    <recommendedName>
        <fullName evidence="2">non-specific serine/threonine protein kinase</fullName>
        <ecNumber evidence="2">2.7.11.1</ecNumber>
    </recommendedName>
</protein>
<evidence type="ECO:0000256" key="6">
    <source>
        <dbReference type="ARBA" id="ARBA00022741"/>
    </source>
</evidence>
<dbReference type="Pfam" id="PF00069">
    <property type="entry name" value="Pkinase"/>
    <property type="match status" value="2"/>
</dbReference>
<feature type="region of interest" description="Disordered" evidence="12">
    <location>
        <begin position="1465"/>
        <end position="1502"/>
    </location>
</feature>
<feature type="domain" description="AGC-kinase C-terminal" evidence="14">
    <location>
        <begin position="1985"/>
        <end position="2061"/>
    </location>
</feature>
<dbReference type="GO" id="GO:0004674">
    <property type="term" value="F:protein serine/threonine kinase activity"/>
    <property type="evidence" value="ECO:0007669"/>
    <property type="project" value="UniProtKB-KW"/>
</dbReference>
<feature type="compositionally biased region" description="Polar residues" evidence="12">
    <location>
        <begin position="311"/>
        <end position="321"/>
    </location>
</feature>
<dbReference type="Gene3D" id="3.30.200.20">
    <property type="entry name" value="Phosphorylase Kinase, domain 1"/>
    <property type="match status" value="2"/>
</dbReference>
<dbReference type="SUPFAM" id="SSF56112">
    <property type="entry name" value="Protein kinase-like (PK-like)"/>
    <property type="match status" value="1"/>
</dbReference>
<sequence>MQLKETTSSLRLKFIRLKNYMISDYSDVLELYFQIKDKYNLWKLKRWFTNYKKRKTQIQKAQLLENMQSKKIICRICEKEILMTNLKKHSINCKKLNDLNQQLKIQLKEMNSCLFYFFQQNRELQVQYTLIQKNLEKMIQNQQMLIDSRKNKINQNNTETDSQSSLDGVSILKSESVVNNTEQRKSIYYQRRNTCTPSHSFNKFGFQSSQIKNIVEQVNKNQQEQNQNKEKDEYPINHNRSHSEEKLIRLIKSEDTSKKEEEFQFSNNLQGEEKNEFVPQQVLHKITGQNKKLSKNASINITEQQEENEDVFSSSQPNFQFINKSSGSIKSNNDIKSQQGEKNSEKINKKLPDIQEEEITSPILIKQNIKNVNLNREILFNQKSAQNLDRKDQSFEYKNQNTSWYSAGSILGKTKLSDSEDNQKDKFNTNLVKTTSGISKSSYKEENSKENDTYQEDEKVLINKINEIKSKPTSSKQLNLITNNQDESISINSLQQILSNNKNGIFNFDYFNSEETEQSLRQMLFQTLQEEEQCKAFQKYLEDRNENLDKIYYINEEQQKTFEGIIQKLSSEQKQQLINLQLVSNQLNSNKNSQNQIQIEQFQNSDNEGSMSNLIKNNDFCLHQILNCTKNKQQYQNSNQIRSEEINLQEKVQSNYVFNRPHVHFPDIPLQTIQEQKIENENQDNTGKQQQVSDFPSCCQNQENEQFKSMNNGFGIHEFSLTSLSSSLSEVDLMVADFFKKIQIKNEKERNFIQQLDKESKISSDANFIGSQWVFSQEFSPKGNKLLQNHSNYLDTLNFIDSNLISSQMQQKQNQAENNNALGDKVYIQATDRDLLEEKNKINKHQNQKNEGINAQSFVNFENKEEPQIDQTQIKSLNQIGLNQNFLNSVIQEKNQQEAQNILVKQEITKKNVLQRLVSIDCSSQHSSTNSNFSNQISARQVESQPNCLSNQNVLSKKNIKNSHQNIQNSNITLDITKKNGGEKSPDSPFKNQNMLSRKSIRMNTIDIVTSELNDCFHTSSQSITDNYISNEYSQQESQSMLKSKDKYGSSSPRSPSGNIGNQNFSQSQSLAKQTSFMSKSSQQKSIFGQKFQRLKSESFNQSDDEMTQSEYVDQVPDLSTQVLIKFKNNQKRSFLYSQENSQDQEQNETNNNDKHNENFLQSNQENNNQIYNKDANDNIKNQIFSNHESNEKQNKSHKKSSIMHPKNNQKPQINNYLESQQQSEEKLEAKDLSYISKSSISSSSSESSSSQPSSSQYESSSSSNNDSGSDLDSIRNLKRNLKISKTPQTNRRQLNSKRQIKKKKDEKSNQNQIKAQESKSQLNPIPQRNLMRRSSLPLQLIVDLKNNGSKSEIQKDIVQLSTNFEIKIKQHEKYQCQTKLRITDLVQSLGKIFIVQDFKSTAQQKMQSLAENEKRIEFLLKKISLCTFKNKVQEIVKLFNERYKLIQQIEQVEKAIQTTIFHEKKKEAGEQSDHSVEDPEPKSPIVQTKQRRLARSGTFTGKQQNNLKISIDHRSSIDSIYQQKFNQSSLNAQESKEIVKETIHQDDQADTVISPQRKRSSDLIKNRKLKSPQQGIGERRSSHHKINFENMLSKQIEKEEDQKIEILDEILYKNSGYSSDGVLDNPYSSCAHKEKPDKEIDKNNVGIKDFDFLKLISKGAFGRVWLVRKKNTEDIYAMKIVNFAEKMNKNHLDSLKKENEILSKVQGDYVVKAVYTFTHESYICFVMEYMIGGDLGSIISSYGVLEESMAKFYIAEIVVAIHNLHQIGIIHRDLKPDNLLLDSQGHLKLTDFGLSDMGLQRRNKTASEKKKEKLKIFNNLQKNNKAFQKFDDRINQNDKFDKQKKPIRQEILEMKKNVDSLNILKLNNKISKPANRIIGTPDYIAPEILKGEGLQNPAIDWWSVGVMLFELLIGIPPFNDDTVEKIFDNIKNYRIAWDQIPVGDGEDEVSQKSVNLIKKLMHPDPKQRLGSQGIIQIQSDPFFTGIDWNNLKKTPAPIIPEVKNILDTSNFDKDKVYQEGEQIDPFFGLPKGVETVKEAKKLLDQTGFSVKRYDVLFEENQKHIEKEEIHIQKMVKELEEQEKEIEKLENECGADDSSDETNFQEIDSIISRSKAPSNSSCITKSSTGGNKKNSTDFSPFLESTISKLKPFDPLN</sequence>
<dbReference type="EMBL" id="GG662502">
    <property type="protein sequence ID" value="EAR84564.2"/>
    <property type="molecule type" value="Genomic_DNA"/>
</dbReference>
<dbReference type="GO" id="GO:0005524">
    <property type="term" value="F:ATP binding"/>
    <property type="evidence" value="ECO:0007669"/>
    <property type="project" value="UniProtKB-KW"/>
</dbReference>
<keyword evidence="3" id="KW-0723">Serine/threonine-protein kinase</keyword>
<dbReference type="EC" id="2.7.11.1" evidence="2"/>
<evidence type="ECO:0000259" key="14">
    <source>
        <dbReference type="PROSITE" id="PS51285"/>
    </source>
</evidence>
<dbReference type="SMART" id="SM00220">
    <property type="entry name" value="S_TKc"/>
    <property type="match status" value="1"/>
</dbReference>
<accession>Q22GW0</accession>
<feature type="compositionally biased region" description="Low complexity" evidence="12">
    <location>
        <begin position="1240"/>
        <end position="1272"/>
    </location>
</feature>
<dbReference type="CDD" id="cd05579">
    <property type="entry name" value="STKc_MAST_like"/>
    <property type="match status" value="1"/>
</dbReference>
<feature type="compositionally biased region" description="Low complexity" evidence="12">
    <location>
        <begin position="322"/>
        <end position="337"/>
    </location>
</feature>
<evidence type="ECO:0000256" key="5">
    <source>
        <dbReference type="ARBA" id="ARBA00022679"/>
    </source>
</evidence>
<name>Q22GW0_TETTS</name>
<dbReference type="PANTHER" id="PTHR22988:SF71">
    <property type="entry name" value="CITRON RHO-INTERACTING KINASE"/>
    <property type="match status" value="1"/>
</dbReference>
<feature type="region of interest" description="Disordered" evidence="12">
    <location>
        <begin position="304"/>
        <end position="347"/>
    </location>
</feature>
<dbReference type="InterPro" id="IPR011009">
    <property type="entry name" value="Kinase-like_dom_sf"/>
</dbReference>
<feature type="compositionally biased region" description="Polar residues" evidence="12">
    <location>
        <begin position="1049"/>
        <end position="1083"/>
    </location>
</feature>
<comment type="similarity">
    <text evidence="1">Belongs to the protein kinase superfamily. AGC Ser/Thr protein kinase family.</text>
</comment>
<dbReference type="OrthoDB" id="162894at2759"/>
<comment type="catalytic activity">
    <reaction evidence="10">
        <text>L-seryl-[protein] + ATP = O-phospho-L-seryl-[protein] + ADP + H(+)</text>
        <dbReference type="Rhea" id="RHEA:17989"/>
        <dbReference type="Rhea" id="RHEA-COMP:9863"/>
        <dbReference type="Rhea" id="RHEA-COMP:11604"/>
        <dbReference type="ChEBI" id="CHEBI:15378"/>
        <dbReference type="ChEBI" id="CHEBI:29999"/>
        <dbReference type="ChEBI" id="CHEBI:30616"/>
        <dbReference type="ChEBI" id="CHEBI:83421"/>
        <dbReference type="ChEBI" id="CHEBI:456216"/>
        <dbReference type="EC" id="2.7.11.1"/>
    </reaction>
</comment>
<dbReference type="GeneID" id="7823667"/>
<feature type="compositionally biased region" description="Basic and acidic residues" evidence="12">
    <location>
        <begin position="1465"/>
        <end position="1482"/>
    </location>
</feature>
<dbReference type="KEGG" id="tet:TTHERM_00655960"/>
<evidence type="ECO:0000256" key="1">
    <source>
        <dbReference type="ARBA" id="ARBA00009903"/>
    </source>
</evidence>
<feature type="compositionally biased region" description="Polar residues" evidence="12">
    <location>
        <begin position="1310"/>
        <end position="1327"/>
    </location>
</feature>
<feature type="coiled-coil region" evidence="11">
    <location>
        <begin position="2065"/>
        <end position="2099"/>
    </location>
</feature>
<keyword evidence="6" id="KW-0547">Nucleotide-binding</keyword>
<dbReference type="SMART" id="SM00133">
    <property type="entry name" value="S_TK_X"/>
    <property type="match status" value="1"/>
</dbReference>
<dbReference type="PANTHER" id="PTHR22988">
    <property type="entry name" value="MYOTONIC DYSTROPHY S/T KINASE-RELATED"/>
    <property type="match status" value="1"/>
</dbReference>
<keyword evidence="7 15" id="KW-0418">Kinase</keyword>
<dbReference type="PROSITE" id="PS50011">
    <property type="entry name" value="PROTEIN_KINASE_DOM"/>
    <property type="match status" value="1"/>
</dbReference>
<dbReference type="RefSeq" id="XP_001032227.2">
    <property type="nucleotide sequence ID" value="XM_001032227.2"/>
</dbReference>
<evidence type="ECO:0000259" key="13">
    <source>
        <dbReference type="PROSITE" id="PS50011"/>
    </source>
</evidence>
<dbReference type="GO" id="GO:0005856">
    <property type="term" value="C:cytoskeleton"/>
    <property type="evidence" value="ECO:0007669"/>
    <property type="project" value="TreeGrafter"/>
</dbReference>
<evidence type="ECO:0000256" key="2">
    <source>
        <dbReference type="ARBA" id="ARBA00012513"/>
    </source>
</evidence>
<feature type="region of interest" description="Disordered" evidence="12">
    <location>
        <begin position="2110"/>
        <end position="2140"/>
    </location>
</feature>
<feature type="region of interest" description="Disordered" evidence="12">
    <location>
        <begin position="1240"/>
        <end position="1331"/>
    </location>
</feature>
<feature type="region of interest" description="Disordered" evidence="12">
    <location>
        <begin position="1187"/>
        <end position="1212"/>
    </location>
</feature>
<comment type="catalytic activity">
    <reaction evidence="9">
        <text>L-threonyl-[protein] + ATP = O-phospho-L-threonyl-[protein] + ADP + H(+)</text>
        <dbReference type="Rhea" id="RHEA:46608"/>
        <dbReference type="Rhea" id="RHEA-COMP:11060"/>
        <dbReference type="Rhea" id="RHEA-COMP:11605"/>
        <dbReference type="ChEBI" id="CHEBI:15378"/>
        <dbReference type="ChEBI" id="CHEBI:30013"/>
        <dbReference type="ChEBI" id="CHEBI:30616"/>
        <dbReference type="ChEBI" id="CHEBI:61977"/>
        <dbReference type="ChEBI" id="CHEBI:456216"/>
        <dbReference type="EC" id="2.7.11.1"/>
    </reaction>
</comment>
<gene>
    <name evidence="15" type="ORF">TTHERM_00655960</name>
</gene>
<dbReference type="InterPro" id="IPR000961">
    <property type="entry name" value="AGC-kinase_C"/>
</dbReference>
<feature type="domain" description="Protein kinase" evidence="13">
    <location>
        <begin position="1651"/>
        <end position="1984"/>
    </location>
</feature>
<feature type="region of interest" description="Disordered" evidence="12">
    <location>
        <begin position="1139"/>
        <end position="1160"/>
    </location>
</feature>
<evidence type="ECO:0000256" key="11">
    <source>
        <dbReference type="SAM" id="Coils"/>
    </source>
</evidence>
<dbReference type="eggNOG" id="KOG0606">
    <property type="taxonomic scope" value="Eukaryota"/>
</dbReference>
<dbReference type="InParanoid" id="Q22GW0"/>
<feature type="compositionally biased region" description="Basic and acidic residues" evidence="12">
    <location>
        <begin position="976"/>
        <end position="986"/>
    </location>
</feature>
<dbReference type="HOGENOM" id="CLU_226788_0_0_1"/>
<dbReference type="Proteomes" id="UP000009168">
    <property type="component" value="Unassembled WGS sequence"/>
</dbReference>
<feature type="region of interest" description="Disordered" evidence="12">
    <location>
        <begin position="1035"/>
        <end position="1083"/>
    </location>
</feature>
<dbReference type="FunFam" id="1.10.510.10:FF:000604">
    <property type="entry name" value="AGC protein kinase"/>
    <property type="match status" value="1"/>
</dbReference>
<evidence type="ECO:0000313" key="15">
    <source>
        <dbReference type="EMBL" id="EAR84564.2"/>
    </source>
</evidence>
<evidence type="ECO:0000256" key="4">
    <source>
        <dbReference type="ARBA" id="ARBA00022553"/>
    </source>
</evidence>
<evidence type="ECO:0000256" key="3">
    <source>
        <dbReference type="ARBA" id="ARBA00022527"/>
    </source>
</evidence>
<evidence type="ECO:0000256" key="7">
    <source>
        <dbReference type="ARBA" id="ARBA00022777"/>
    </source>
</evidence>
<dbReference type="InterPro" id="IPR050839">
    <property type="entry name" value="Rho-assoc_Ser/Thr_Kinase"/>
</dbReference>
<keyword evidence="5" id="KW-0808">Transferase</keyword>
<keyword evidence="16" id="KW-1185">Reference proteome</keyword>
<feature type="coiled-coil region" evidence="11">
    <location>
        <begin position="86"/>
        <end position="141"/>
    </location>
</feature>
<keyword evidence="4" id="KW-0597">Phosphoprotein</keyword>
<dbReference type="InterPro" id="IPR000719">
    <property type="entry name" value="Prot_kinase_dom"/>
</dbReference>
<feature type="compositionally biased region" description="Polar residues" evidence="12">
    <location>
        <begin position="1284"/>
        <end position="1294"/>
    </location>
</feature>
<reference evidence="16" key="1">
    <citation type="journal article" date="2006" name="PLoS Biol.">
        <title>Macronuclear genome sequence of the ciliate Tetrahymena thermophila, a model eukaryote.</title>
        <authorList>
            <person name="Eisen J.A."/>
            <person name="Coyne R.S."/>
            <person name="Wu M."/>
            <person name="Wu D."/>
            <person name="Thiagarajan M."/>
            <person name="Wortman J.R."/>
            <person name="Badger J.H."/>
            <person name="Ren Q."/>
            <person name="Amedeo P."/>
            <person name="Jones K.M."/>
            <person name="Tallon L.J."/>
            <person name="Delcher A.L."/>
            <person name="Salzberg S.L."/>
            <person name="Silva J.C."/>
            <person name="Haas B.J."/>
            <person name="Majoros W.H."/>
            <person name="Farzad M."/>
            <person name="Carlton J.M."/>
            <person name="Smith R.K. Jr."/>
            <person name="Garg J."/>
            <person name="Pearlman R.E."/>
            <person name="Karrer K.M."/>
            <person name="Sun L."/>
            <person name="Manning G."/>
            <person name="Elde N.C."/>
            <person name="Turkewitz A.P."/>
            <person name="Asai D.J."/>
            <person name="Wilkes D.E."/>
            <person name="Wang Y."/>
            <person name="Cai H."/>
            <person name="Collins K."/>
            <person name="Stewart B.A."/>
            <person name="Lee S.R."/>
            <person name="Wilamowska K."/>
            <person name="Weinberg Z."/>
            <person name="Ruzzo W.L."/>
            <person name="Wloga D."/>
            <person name="Gaertig J."/>
            <person name="Frankel J."/>
            <person name="Tsao C.-C."/>
            <person name="Gorovsky M.A."/>
            <person name="Keeling P.J."/>
            <person name="Waller R.F."/>
            <person name="Patron N.J."/>
            <person name="Cherry J.M."/>
            <person name="Stover N.A."/>
            <person name="Krieger C.J."/>
            <person name="del Toro C."/>
            <person name="Ryder H.F."/>
            <person name="Williamson S.C."/>
            <person name="Barbeau R.A."/>
            <person name="Hamilton E.P."/>
            <person name="Orias E."/>
        </authorList>
    </citation>
    <scope>NUCLEOTIDE SEQUENCE [LARGE SCALE GENOMIC DNA]</scope>
    <source>
        <strain evidence="16">SB210</strain>
    </source>
</reference>
<evidence type="ECO:0000256" key="8">
    <source>
        <dbReference type="ARBA" id="ARBA00022840"/>
    </source>
</evidence>
<evidence type="ECO:0000256" key="10">
    <source>
        <dbReference type="ARBA" id="ARBA00048679"/>
    </source>
</evidence>
<keyword evidence="11" id="KW-0175">Coiled coil</keyword>
<organism evidence="15 16">
    <name type="scientific">Tetrahymena thermophila (strain SB210)</name>
    <dbReference type="NCBI Taxonomy" id="312017"/>
    <lineage>
        <taxon>Eukaryota</taxon>
        <taxon>Sar</taxon>
        <taxon>Alveolata</taxon>
        <taxon>Ciliophora</taxon>
        <taxon>Intramacronucleata</taxon>
        <taxon>Oligohymenophorea</taxon>
        <taxon>Hymenostomatida</taxon>
        <taxon>Tetrahymenina</taxon>
        <taxon>Tetrahymenidae</taxon>
        <taxon>Tetrahymena</taxon>
    </lineage>
</organism>
<dbReference type="PROSITE" id="PS00108">
    <property type="entry name" value="PROTEIN_KINASE_ST"/>
    <property type="match status" value="1"/>
</dbReference>
<dbReference type="InterPro" id="IPR008271">
    <property type="entry name" value="Ser/Thr_kinase_AS"/>
</dbReference>
<dbReference type="GO" id="GO:0031032">
    <property type="term" value="P:actomyosin structure organization"/>
    <property type="evidence" value="ECO:0007669"/>
    <property type="project" value="TreeGrafter"/>
</dbReference>
<feature type="compositionally biased region" description="Low complexity" evidence="12">
    <location>
        <begin position="1139"/>
        <end position="1151"/>
    </location>
</feature>
<proteinExistence type="inferred from homology"/>
<dbReference type="PROSITE" id="PS51285">
    <property type="entry name" value="AGC_KINASE_CTER"/>
    <property type="match status" value="1"/>
</dbReference>
<evidence type="ECO:0000313" key="16">
    <source>
        <dbReference type="Proteomes" id="UP000009168"/>
    </source>
</evidence>